<dbReference type="KEGG" id="spzr:G5C33_17850"/>
<dbReference type="RefSeq" id="WP_165328390.1">
    <property type="nucleotide sequence ID" value="NZ_CP049109.1"/>
</dbReference>
<comment type="subcellular location">
    <subcellularLocation>
        <location evidence="1">Cell outer membrane</location>
        <topology evidence="1">Lipid-anchor</topology>
    </subcellularLocation>
</comment>
<evidence type="ECO:0000256" key="4">
    <source>
        <dbReference type="ARBA" id="ARBA00023288"/>
    </source>
</evidence>
<evidence type="ECO:0000256" key="3">
    <source>
        <dbReference type="ARBA" id="ARBA00015281"/>
    </source>
</evidence>
<proteinExistence type="inferred from homology"/>
<dbReference type="InterPro" id="IPR008816">
    <property type="entry name" value="Gly_zipper_2TM_dom"/>
</dbReference>
<evidence type="ECO:0000259" key="6">
    <source>
        <dbReference type="Pfam" id="PF05433"/>
    </source>
</evidence>
<dbReference type="EMBL" id="CP049109">
    <property type="protein sequence ID" value="QIG81463.1"/>
    <property type="molecule type" value="Genomic_DNA"/>
</dbReference>
<evidence type="ECO:0000256" key="5">
    <source>
        <dbReference type="SAM" id="SignalP"/>
    </source>
</evidence>
<keyword evidence="4" id="KW-0449">Lipoprotein</keyword>
<reference evidence="7 8" key="1">
    <citation type="submission" date="2020-02" db="EMBL/GenBank/DDBJ databases">
        <authorList>
            <person name="Zheng R.K."/>
            <person name="Sun C.M."/>
        </authorList>
    </citation>
    <scope>NUCLEOTIDE SEQUENCE [LARGE SCALE GENOMIC DNA]</scope>
    <source>
        <strain evidence="8">zrk23</strain>
    </source>
</reference>
<name>A0A6G6YA63_9SPHN</name>
<keyword evidence="8" id="KW-1185">Reference proteome</keyword>
<protein>
    <recommendedName>
        <fullName evidence="3">17 kDa surface antigen</fullName>
    </recommendedName>
</protein>
<dbReference type="AlphaFoldDB" id="A0A6G6YA63"/>
<feature type="chain" id="PRO_5026262704" description="17 kDa surface antigen" evidence="5">
    <location>
        <begin position="20"/>
        <end position="110"/>
    </location>
</feature>
<sequence length="110" mass="11289">MRKLIAATLVATAALPMGACTQQGNIFGPGERVYDQRAMNDDVVIYRDAQGRYYCRREDGTTGTLVGAAAGGVLGNIIAPGGSKTVGTILGALAGGVAGREIDRSDLACE</sequence>
<keyword evidence="5" id="KW-0732">Signal</keyword>
<dbReference type="GO" id="GO:0009279">
    <property type="term" value="C:cell outer membrane"/>
    <property type="evidence" value="ECO:0007669"/>
    <property type="project" value="UniProtKB-SubCell"/>
</dbReference>
<dbReference type="Proteomes" id="UP000501568">
    <property type="component" value="Chromosome"/>
</dbReference>
<evidence type="ECO:0000256" key="2">
    <source>
        <dbReference type="ARBA" id="ARBA00008681"/>
    </source>
</evidence>
<evidence type="ECO:0000313" key="8">
    <source>
        <dbReference type="Proteomes" id="UP000501568"/>
    </source>
</evidence>
<organism evidence="7 8">
    <name type="scientific">Stakelama tenebrarum</name>
    <dbReference type="NCBI Taxonomy" id="2711215"/>
    <lineage>
        <taxon>Bacteria</taxon>
        <taxon>Pseudomonadati</taxon>
        <taxon>Pseudomonadota</taxon>
        <taxon>Alphaproteobacteria</taxon>
        <taxon>Sphingomonadales</taxon>
        <taxon>Sphingomonadaceae</taxon>
        <taxon>Stakelama</taxon>
    </lineage>
</organism>
<gene>
    <name evidence="7" type="ORF">G5C33_17850</name>
</gene>
<accession>A0A6G6YA63</accession>
<evidence type="ECO:0000256" key="1">
    <source>
        <dbReference type="ARBA" id="ARBA00004459"/>
    </source>
</evidence>
<evidence type="ECO:0000313" key="7">
    <source>
        <dbReference type="EMBL" id="QIG81463.1"/>
    </source>
</evidence>
<dbReference type="Pfam" id="PF05433">
    <property type="entry name" value="Rick_17kDa_Anti"/>
    <property type="match status" value="1"/>
</dbReference>
<feature type="domain" description="Glycine zipper 2TM" evidence="6">
    <location>
        <begin position="63"/>
        <end position="102"/>
    </location>
</feature>
<feature type="signal peptide" evidence="5">
    <location>
        <begin position="1"/>
        <end position="19"/>
    </location>
</feature>
<comment type="similarity">
    <text evidence="2">Belongs to the rickettsiale 17 kDa surface antigen family.</text>
</comment>